<protein>
    <recommendedName>
        <fullName evidence="6">DUF1593 domain-containing protein</fullName>
    </recommendedName>
</protein>
<dbReference type="InterPro" id="IPR036452">
    <property type="entry name" value="Ribo_hydro-like"/>
</dbReference>
<evidence type="ECO:0000256" key="1">
    <source>
        <dbReference type="SAM" id="SignalP"/>
    </source>
</evidence>
<comment type="caution">
    <text evidence="4">The sequence shown here is derived from an EMBL/GenBank/DDBJ whole genome shotgun (WGS) entry which is preliminary data.</text>
</comment>
<sequence>MFLSAKGIKALSLGVCLATIGCPAFAVAAASGVTEGSASAAVNAEKTRILILSDIGNEPDDSQSLVRFLLYSNQFDVEGIVATTSTWLRDKVNTPMIHERIDAYERVLPNLQKHAPGYPPAQALRQVVRSGRAEFGMTGVGDNKSTQASELIIQAVDKQDDRPLWITVWGGAVDLAQALHDVQARRTPQEVAAFISKIRVYAISDQDNTGVWIRGNFPRLRYITSIHAWNEYFLSTWIGMSSSRAIGGDMSKVNNEWLAENIRRKGLLGAVYPAVEYSMEGDSPSFLYLLRTGLSDPEHAEYGGWGGRYAAIAPDDDGGLRASTSDEVVGADGEKYRTAPATIWRWRDAFQNDFAARMDWTLTGDVKKANHNPNLVLNGKPGTQIVSWQVKSGESVTLSAQGSGDVDGDRVAYRWWQYKEPTATALGVHFGPGLELSHSEGEQTRFTAPDVKAATPFHIILEGKDNGSPALTSYRRAIVTVLPAAPR</sequence>
<organism evidence="4 5">
    <name type="scientific">Brenneria corticis</name>
    <dbReference type="NCBI Taxonomy" id="2173106"/>
    <lineage>
        <taxon>Bacteria</taxon>
        <taxon>Pseudomonadati</taxon>
        <taxon>Pseudomonadota</taxon>
        <taxon>Gammaproteobacteria</taxon>
        <taxon>Enterobacterales</taxon>
        <taxon>Pectobacteriaceae</taxon>
        <taxon>Brenneria</taxon>
    </lineage>
</organism>
<dbReference type="Pfam" id="PF07632">
    <property type="entry name" value="Sde182_NH-like"/>
    <property type="match status" value="1"/>
</dbReference>
<reference evidence="4 5" key="1">
    <citation type="submission" date="2018-04" db="EMBL/GenBank/DDBJ databases">
        <title>Brenneria corticis sp.nov.</title>
        <authorList>
            <person name="Li Y."/>
        </authorList>
    </citation>
    <scope>NUCLEOTIDE SEQUENCE [LARGE SCALE GENOMIC DNA]</scope>
    <source>
        <strain evidence="4 5">CFCC 11842</strain>
    </source>
</reference>
<keyword evidence="5" id="KW-1185">Reference proteome</keyword>
<evidence type="ECO:0008006" key="6">
    <source>
        <dbReference type="Google" id="ProtNLM"/>
    </source>
</evidence>
<feature type="chain" id="PRO_5015408895" description="DUF1593 domain-containing protein" evidence="1">
    <location>
        <begin position="29"/>
        <end position="487"/>
    </location>
</feature>
<dbReference type="InterPro" id="IPR048527">
    <property type="entry name" value="Sde182_C"/>
</dbReference>
<keyword evidence="1" id="KW-0732">Signal</keyword>
<proteinExistence type="predicted"/>
<dbReference type="GO" id="GO:0016799">
    <property type="term" value="F:hydrolase activity, hydrolyzing N-glycosyl compounds"/>
    <property type="evidence" value="ECO:0007669"/>
    <property type="project" value="InterPro"/>
</dbReference>
<evidence type="ECO:0000313" key="5">
    <source>
        <dbReference type="Proteomes" id="UP000296159"/>
    </source>
</evidence>
<dbReference type="Proteomes" id="UP000296159">
    <property type="component" value="Unassembled WGS sequence"/>
</dbReference>
<dbReference type="Pfam" id="PF21027">
    <property type="entry name" value="Sde0182_C"/>
    <property type="match status" value="1"/>
</dbReference>
<feature type="signal peptide" evidence="1">
    <location>
        <begin position="1"/>
        <end position="28"/>
    </location>
</feature>
<evidence type="ECO:0000259" key="2">
    <source>
        <dbReference type="Pfam" id="PF07632"/>
    </source>
</evidence>
<dbReference type="Gene3D" id="2.60.40.10">
    <property type="entry name" value="Immunoglobulins"/>
    <property type="match status" value="1"/>
</dbReference>
<name>A0A2U1U8F6_9GAMM</name>
<accession>A0A2U1U8F6</accession>
<dbReference type="Gene3D" id="3.90.245.10">
    <property type="entry name" value="Ribonucleoside hydrolase-like"/>
    <property type="match status" value="1"/>
</dbReference>
<dbReference type="EMBL" id="QDKH01000006">
    <property type="protein sequence ID" value="PWC17864.1"/>
    <property type="molecule type" value="Genomic_DNA"/>
</dbReference>
<dbReference type="PROSITE" id="PS51257">
    <property type="entry name" value="PROKAR_LIPOPROTEIN"/>
    <property type="match status" value="1"/>
</dbReference>
<gene>
    <name evidence="4" type="ORF">DDT56_06370</name>
</gene>
<dbReference type="InterPro" id="IPR013783">
    <property type="entry name" value="Ig-like_fold"/>
</dbReference>
<feature type="domain" description="Cellulose-binding Sde182 C-terminal" evidence="3">
    <location>
        <begin position="396"/>
        <end position="481"/>
    </location>
</feature>
<evidence type="ECO:0000259" key="3">
    <source>
        <dbReference type="Pfam" id="PF21027"/>
    </source>
</evidence>
<feature type="domain" description="Cellulose-binding Sde182 nucleoside hydrolase-like" evidence="2">
    <location>
        <begin position="48"/>
        <end position="309"/>
    </location>
</feature>
<evidence type="ECO:0000313" key="4">
    <source>
        <dbReference type="EMBL" id="PWC17864.1"/>
    </source>
</evidence>
<dbReference type="SUPFAM" id="SSF53590">
    <property type="entry name" value="Nucleoside hydrolase"/>
    <property type="match status" value="1"/>
</dbReference>
<dbReference type="AlphaFoldDB" id="A0A2U1U8F6"/>
<dbReference type="InterPro" id="IPR011483">
    <property type="entry name" value="Sde182_NH-like"/>
</dbReference>
<dbReference type="RefSeq" id="WP_136165632.1">
    <property type="nucleotide sequence ID" value="NZ_KZ819074.1"/>
</dbReference>